<name>A0A1Y3U1Z8_9ACTN</name>
<proteinExistence type="predicted"/>
<dbReference type="EMBL" id="NFHO01000006">
    <property type="protein sequence ID" value="OUN42784.1"/>
    <property type="molecule type" value="Genomic_DNA"/>
</dbReference>
<sequence>MEQGNPTSSLRGVATRTNGRHTFVHERVLIVVARETERHGWVSFRKLDFAKRLGCCEHSLDRAIAKLRRDGLIVSKPVFDERGAQLGNEYRATDAGIVRAEEIKRQSS</sequence>
<organism evidence="1 2">
    <name type="scientific">Enorma massiliensis</name>
    <dbReference type="NCBI Taxonomy" id="1472761"/>
    <lineage>
        <taxon>Bacteria</taxon>
        <taxon>Bacillati</taxon>
        <taxon>Actinomycetota</taxon>
        <taxon>Coriobacteriia</taxon>
        <taxon>Coriobacteriales</taxon>
        <taxon>Coriobacteriaceae</taxon>
        <taxon>Enorma</taxon>
    </lineage>
</organism>
<dbReference type="AlphaFoldDB" id="A0A1Y3U1Z8"/>
<protein>
    <submittedName>
        <fullName evidence="1">MarR family transcriptional regulator</fullName>
    </submittedName>
</protein>
<dbReference type="Proteomes" id="UP000196560">
    <property type="component" value="Unassembled WGS sequence"/>
</dbReference>
<accession>A0A1Y3U1Z8</accession>
<reference evidence="2" key="1">
    <citation type="submission" date="2017-04" db="EMBL/GenBank/DDBJ databases">
        <title>Function of individual gut microbiota members based on whole genome sequencing of pure cultures obtained from chicken caecum.</title>
        <authorList>
            <person name="Medvecky M."/>
            <person name="Cejkova D."/>
            <person name="Polansky O."/>
            <person name="Karasova D."/>
            <person name="Kubasova T."/>
            <person name="Cizek A."/>
            <person name="Rychlik I."/>
        </authorList>
    </citation>
    <scope>NUCLEOTIDE SEQUENCE [LARGE SCALE GENOMIC DNA]</scope>
    <source>
        <strain evidence="2">An70</strain>
    </source>
</reference>
<evidence type="ECO:0000313" key="2">
    <source>
        <dbReference type="Proteomes" id="UP000196560"/>
    </source>
</evidence>
<comment type="caution">
    <text evidence="1">The sequence shown here is derived from an EMBL/GenBank/DDBJ whole genome shotgun (WGS) entry which is preliminary data.</text>
</comment>
<keyword evidence="2" id="KW-1185">Reference proteome</keyword>
<gene>
    <name evidence="1" type="ORF">B5G21_06155</name>
</gene>
<evidence type="ECO:0000313" key="1">
    <source>
        <dbReference type="EMBL" id="OUN42784.1"/>
    </source>
</evidence>